<sequence length="470" mass="51277" precursor="true">MWKKILLPAAGLTFVLAVFIGASFQPQDEFATPPPDREVVTFWHFWGGADRDVVENVVRRFNASQDRYYVQPLAMPGNNLDVKLFLSVTGGAPPDLVNQDDPILADWASRGAITPLDEVATPAEMASLTTFLFPAARRLTTDAEGRMYGLCNGLDIRALYYNQTLLDELNLAPPRTLAELDALSINASAFDDQGRRTRIGYLPDSRRLWAWGAVFGGDFYNEQAQRPTADSPPIVAALGWMQGYAKRLGAEEVQRFRAGDQSLPGKAFPLLPQNESPGSGRYAMILDGQWRTRDIAASNAGRVARGLAPIAYGVAPLPPPPGGPIDAGWVNGNFFLIPRSSRHPQGAWEFMKFWTGLGDHAAAAAETAAAGGWIPVSQQVVDQPRFAEFLQQQPLFQEFIRLAASPNQQPVPVIPGAALYDREIKTAGAAAMSQPETSPAKLLQVVDRQVERHLQFVRSKAGVDQATGDN</sequence>
<organism evidence="4 5">
    <name type="scientific">Lignipirellula cremea</name>
    <dbReference type="NCBI Taxonomy" id="2528010"/>
    <lineage>
        <taxon>Bacteria</taxon>
        <taxon>Pseudomonadati</taxon>
        <taxon>Planctomycetota</taxon>
        <taxon>Planctomycetia</taxon>
        <taxon>Pirellulales</taxon>
        <taxon>Pirellulaceae</taxon>
        <taxon>Lignipirellula</taxon>
    </lineage>
</organism>
<dbReference type="EMBL" id="CP036433">
    <property type="protein sequence ID" value="QDU96070.1"/>
    <property type="molecule type" value="Genomic_DNA"/>
</dbReference>
<feature type="signal peptide" evidence="3">
    <location>
        <begin position="1"/>
        <end position="31"/>
    </location>
</feature>
<evidence type="ECO:0000313" key="5">
    <source>
        <dbReference type="Proteomes" id="UP000317648"/>
    </source>
</evidence>
<dbReference type="GO" id="GO:0042597">
    <property type="term" value="C:periplasmic space"/>
    <property type="evidence" value="ECO:0007669"/>
    <property type="project" value="UniProtKB-SubCell"/>
</dbReference>
<dbReference type="SUPFAM" id="SSF53850">
    <property type="entry name" value="Periplasmic binding protein-like II"/>
    <property type="match status" value="1"/>
</dbReference>
<dbReference type="KEGG" id="lcre:Pla8534_38890"/>
<evidence type="ECO:0000256" key="3">
    <source>
        <dbReference type="SAM" id="SignalP"/>
    </source>
</evidence>
<keyword evidence="5" id="KW-1185">Reference proteome</keyword>
<dbReference type="PANTHER" id="PTHR43649:SF30">
    <property type="entry name" value="ABC TRANSPORTER SUBSTRATE-BINDING PROTEIN"/>
    <property type="match status" value="1"/>
</dbReference>
<accession>A0A518DW56</accession>
<dbReference type="OrthoDB" id="9769685at2"/>
<name>A0A518DW56_9BACT</name>
<evidence type="ECO:0000256" key="1">
    <source>
        <dbReference type="ARBA" id="ARBA00004418"/>
    </source>
</evidence>
<dbReference type="InterPro" id="IPR050490">
    <property type="entry name" value="Bact_solute-bd_prot1"/>
</dbReference>
<dbReference type="PANTHER" id="PTHR43649">
    <property type="entry name" value="ARABINOSE-BINDING PROTEIN-RELATED"/>
    <property type="match status" value="1"/>
</dbReference>
<keyword evidence="3" id="KW-0732">Signal</keyword>
<reference evidence="4 5" key="1">
    <citation type="submission" date="2019-02" db="EMBL/GenBank/DDBJ databases">
        <title>Deep-cultivation of Planctomycetes and their phenomic and genomic characterization uncovers novel biology.</title>
        <authorList>
            <person name="Wiegand S."/>
            <person name="Jogler M."/>
            <person name="Boedeker C."/>
            <person name="Pinto D."/>
            <person name="Vollmers J."/>
            <person name="Rivas-Marin E."/>
            <person name="Kohn T."/>
            <person name="Peeters S.H."/>
            <person name="Heuer A."/>
            <person name="Rast P."/>
            <person name="Oberbeckmann S."/>
            <person name="Bunk B."/>
            <person name="Jeske O."/>
            <person name="Meyerdierks A."/>
            <person name="Storesund J.E."/>
            <person name="Kallscheuer N."/>
            <person name="Luecker S."/>
            <person name="Lage O.M."/>
            <person name="Pohl T."/>
            <person name="Merkel B.J."/>
            <person name="Hornburger P."/>
            <person name="Mueller R.-W."/>
            <person name="Bruemmer F."/>
            <person name="Labrenz M."/>
            <person name="Spormann A.M."/>
            <person name="Op den Camp H."/>
            <person name="Overmann J."/>
            <person name="Amann R."/>
            <person name="Jetten M.S.M."/>
            <person name="Mascher T."/>
            <person name="Medema M.H."/>
            <person name="Devos D.P."/>
            <person name="Kaster A.-K."/>
            <person name="Ovreas L."/>
            <person name="Rohde M."/>
            <person name="Galperin M.Y."/>
            <person name="Jogler C."/>
        </authorList>
    </citation>
    <scope>NUCLEOTIDE SEQUENCE [LARGE SCALE GENOMIC DNA]</scope>
    <source>
        <strain evidence="4 5">Pla85_3_4</strain>
    </source>
</reference>
<comment type="subcellular location">
    <subcellularLocation>
        <location evidence="1">Periplasm</location>
    </subcellularLocation>
</comment>
<dbReference type="Proteomes" id="UP000317648">
    <property type="component" value="Chromosome"/>
</dbReference>
<feature type="chain" id="PRO_5021896992" evidence="3">
    <location>
        <begin position="32"/>
        <end position="470"/>
    </location>
</feature>
<dbReference type="Pfam" id="PF13416">
    <property type="entry name" value="SBP_bac_8"/>
    <property type="match status" value="1"/>
</dbReference>
<dbReference type="Gene3D" id="3.40.190.10">
    <property type="entry name" value="Periplasmic binding protein-like II"/>
    <property type="match status" value="2"/>
</dbReference>
<dbReference type="InterPro" id="IPR006059">
    <property type="entry name" value="SBP"/>
</dbReference>
<evidence type="ECO:0000256" key="2">
    <source>
        <dbReference type="ARBA" id="ARBA00008520"/>
    </source>
</evidence>
<proteinExistence type="inferred from homology"/>
<comment type="similarity">
    <text evidence="2">Belongs to the bacterial solute-binding protein 1 family.</text>
</comment>
<dbReference type="RefSeq" id="WP_145054742.1">
    <property type="nucleotide sequence ID" value="NZ_CP036433.1"/>
</dbReference>
<dbReference type="AlphaFoldDB" id="A0A518DW56"/>
<protein>
    <submittedName>
        <fullName evidence="4">Bacterial extracellular solute-binding protein</fullName>
    </submittedName>
</protein>
<gene>
    <name evidence="4" type="ORF">Pla8534_38890</name>
</gene>
<evidence type="ECO:0000313" key="4">
    <source>
        <dbReference type="EMBL" id="QDU96070.1"/>
    </source>
</evidence>